<dbReference type="EMBL" id="CADCXU010004083">
    <property type="protein sequence ID" value="CAA9995817.1"/>
    <property type="molecule type" value="Genomic_DNA"/>
</dbReference>
<gene>
    <name evidence="2" type="ORF">NTEN_LOCUS2551</name>
</gene>
<reference evidence="2 3" key="1">
    <citation type="submission" date="2020-02" db="EMBL/GenBank/DDBJ databases">
        <authorList>
            <person name="Ferguson B K."/>
        </authorList>
    </citation>
    <scope>NUCLEOTIDE SEQUENCE [LARGE SCALE GENOMIC DNA]</scope>
</reference>
<dbReference type="PANTHER" id="PTHR10398">
    <property type="entry name" value="AFADIN"/>
    <property type="match status" value="1"/>
</dbReference>
<dbReference type="Proteomes" id="UP000479000">
    <property type="component" value="Unassembled WGS sequence"/>
</dbReference>
<sequence>MAVLYLQCFLLDSAVLEIREETEEALLHAIITDLEPSSPAFKVAPSYTLYLIARYRASTHYRPELTPTERAHRLTLMLARVAAMIHNVIQERYCDVKGLAMWLANASELLHFLKCDRHISAFSLDAQDTLADAVQIGF</sequence>
<keyword evidence="3" id="KW-1185">Reference proteome</keyword>
<dbReference type="PANTHER" id="PTHR10398:SF2">
    <property type="entry name" value="AFADIN"/>
    <property type="match status" value="1"/>
</dbReference>
<dbReference type="InterPro" id="IPR028842">
    <property type="entry name" value="Afadin"/>
</dbReference>
<organism evidence="2 3">
    <name type="scientific">Nesidiocoris tenuis</name>
    <dbReference type="NCBI Taxonomy" id="355587"/>
    <lineage>
        <taxon>Eukaryota</taxon>
        <taxon>Metazoa</taxon>
        <taxon>Ecdysozoa</taxon>
        <taxon>Arthropoda</taxon>
        <taxon>Hexapoda</taxon>
        <taxon>Insecta</taxon>
        <taxon>Pterygota</taxon>
        <taxon>Neoptera</taxon>
        <taxon>Paraneoptera</taxon>
        <taxon>Hemiptera</taxon>
        <taxon>Heteroptera</taxon>
        <taxon>Panheteroptera</taxon>
        <taxon>Cimicomorpha</taxon>
        <taxon>Miridae</taxon>
        <taxon>Dicyphina</taxon>
        <taxon>Nesidiocoris</taxon>
    </lineage>
</organism>
<name>A0A6H5G0I2_9HEMI</name>
<evidence type="ECO:0000313" key="2">
    <source>
        <dbReference type="EMBL" id="CAA9995817.1"/>
    </source>
</evidence>
<dbReference type="GO" id="GO:0005912">
    <property type="term" value="C:adherens junction"/>
    <property type="evidence" value="ECO:0007669"/>
    <property type="project" value="TreeGrafter"/>
</dbReference>
<accession>A0A6H5G0I2</accession>
<evidence type="ECO:0000259" key="1">
    <source>
        <dbReference type="PROSITE" id="PS51126"/>
    </source>
</evidence>
<protein>
    <recommendedName>
        <fullName evidence="1">Dilute domain-containing protein</fullName>
    </recommendedName>
</protein>
<dbReference type="InterPro" id="IPR002710">
    <property type="entry name" value="Dilute_dom"/>
</dbReference>
<dbReference type="PROSITE" id="PS51126">
    <property type="entry name" value="DILUTE"/>
    <property type="match status" value="1"/>
</dbReference>
<dbReference type="GO" id="GO:0050839">
    <property type="term" value="F:cell adhesion molecule binding"/>
    <property type="evidence" value="ECO:0007669"/>
    <property type="project" value="TreeGrafter"/>
</dbReference>
<dbReference type="AlphaFoldDB" id="A0A6H5G0I2"/>
<proteinExistence type="predicted"/>
<dbReference type="GO" id="GO:0032880">
    <property type="term" value="P:regulation of protein localization"/>
    <property type="evidence" value="ECO:0007669"/>
    <property type="project" value="TreeGrafter"/>
</dbReference>
<feature type="non-terminal residue" evidence="2">
    <location>
        <position position="138"/>
    </location>
</feature>
<dbReference type="OrthoDB" id="6260541at2759"/>
<feature type="domain" description="Dilute" evidence="1">
    <location>
        <begin position="79"/>
        <end position="138"/>
    </location>
</feature>
<evidence type="ECO:0000313" key="3">
    <source>
        <dbReference type="Proteomes" id="UP000479000"/>
    </source>
</evidence>